<keyword evidence="1" id="KW-0472">Membrane</keyword>
<keyword evidence="1" id="KW-0812">Transmembrane</keyword>
<gene>
    <name evidence="2" type="ORF">SAMN04488065_0923</name>
</gene>
<organism evidence="2 3">
    <name type="scientific">Haloplanus vescus</name>
    <dbReference type="NCBI Taxonomy" id="555874"/>
    <lineage>
        <taxon>Archaea</taxon>
        <taxon>Methanobacteriati</taxon>
        <taxon>Methanobacteriota</taxon>
        <taxon>Stenosarchaea group</taxon>
        <taxon>Halobacteria</taxon>
        <taxon>Halobacteriales</taxon>
        <taxon>Haloferacaceae</taxon>
        <taxon>Haloplanus</taxon>
    </lineage>
</organism>
<proteinExistence type="predicted"/>
<name>A0A1H3WJL2_9EURY</name>
<keyword evidence="3" id="KW-1185">Reference proteome</keyword>
<reference evidence="2 3" key="1">
    <citation type="submission" date="2016-10" db="EMBL/GenBank/DDBJ databases">
        <authorList>
            <person name="de Groot N.N."/>
        </authorList>
    </citation>
    <scope>NUCLEOTIDE SEQUENCE [LARGE SCALE GENOMIC DNA]</scope>
    <source>
        <strain evidence="2 3">CGMCC 1.8712</strain>
    </source>
</reference>
<evidence type="ECO:0000313" key="3">
    <source>
        <dbReference type="Proteomes" id="UP000236755"/>
    </source>
</evidence>
<dbReference type="Proteomes" id="UP000236755">
    <property type="component" value="Unassembled WGS sequence"/>
</dbReference>
<feature type="transmembrane region" description="Helical" evidence="1">
    <location>
        <begin position="42"/>
        <end position="59"/>
    </location>
</feature>
<feature type="transmembrane region" description="Helical" evidence="1">
    <location>
        <begin position="12"/>
        <end position="36"/>
    </location>
</feature>
<accession>A0A1H3WJL2</accession>
<dbReference type="AlphaFoldDB" id="A0A1H3WJL2"/>
<dbReference type="EMBL" id="FNQT01000001">
    <property type="protein sequence ID" value="SDZ87313.1"/>
    <property type="molecule type" value="Genomic_DNA"/>
</dbReference>
<evidence type="ECO:0000256" key="1">
    <source>
        <dbReference type="SAM" id="Phobius"/>
    </source>
</evidence>
<keyword evidence="1" id="KW-1133">Transmembrane helix</keyword>
<evidence type="ECO:0000313" key="2">
    <source>
        <dbReference type="EMBL" id="SDZ87313.1"/>
    </source>
</evidence>
<protein>
    <submittedName>
        <fullName evidence="2">Uncharacterized protein</fullName>
    </submittedName>
</protein>
<sequence length="62" mass="6729">MMPITHQEDVVPLFGALILGFALFLLINYLSLFGVVTVDSDLITISLGVLVGFSVARFSNSR</sequence>